<protein>
    <submittedName>
        <fullName evidence="3">F0F1 ATP synthase assembly protein I</fullName>
    </submittedName>
</protein>
<feature type="region of interest" description="Disordered" evidence="1">
    <location>
        <begin position="1"/>
        <end position="69"/>
    </location>
</feature>
<comment type="caution">
    <text evidence="3">The sequence shown here is derived from an EMBL/GenBank/DDBJ whole genome shotgun (WGS) entry which is preliminary data.</text>
</comment>
<proteinExistence type="predicted"/>
<keyword evidence="2" id="KW-0472">Membrane</keyword>
<dbReference type="Proteomes" id="UP000269692">
    <property type="component" value="Unassembled WGS sequence"/>
</dbReference>
<dbReference type="InterPro" id="IPR032820">
    <property type="entry name" value="ATPase_put"/>
</dbReference>
<evidence type="ECO:0000256" key="2">
    <source>
        <dbReference type="SAM" id="Phobius"/>
    </source>
</evidence>
<feature type="compositionally biased region" description="Low complexity" evidence="1">
    <location>
        <begin position="23"/>
        <end position="49"/>
    </location>
</feature>
<keyword evidence="2" id="KW-0812">Transmembrane</keyword>
<feature type="transmembrane region" description="Helical" evidence="2">
    <location>
        <begin position="103"/>
        <end position="124"/>
    </location>
</feature>
<feature type="compositionally biased region" description="Basic and acidic residues" evidence="1">
    <location>
        <begin position="1"/>
        <end position="18"/>
    </location>
</feature>
<keyword evidence="2" id="KW-1133">Transmembrane helix</keyword>
<gene>
    <name evidence="3" type="ORF">D9R14_15315</name>
</gene>
<sequence>MSDPSDASRGRSANDRPVEGNVSAAGGAPASRPSDGELSQRLQDLDSSLGKVRARTQEPKGKSGPNTSSASGVALAFRLGAEFVSGVLVGSLIGYGIDYFLAISPWGLIVFTLVGFGAGVLNMLRAAEGRRHDGGKAL</sequence>
<accession>A0A3L7A776</accession>
<feature type="transmembrane region" description="Helical" evidence="2">
    <location>
        <begin position="75"/>
        <end position="97"/>
    </location>
</feature>
<dbReference type="Pfam" id="PF09527">
    <property type="entry name" value="ATPase_gene1"/>
    <property type="match status" value="1"/>
</dbReference>
<dbReference type="AlphaFoldDB" id="A0A3L7A776"/>
<dbReference type="EMBL" id="RCTF01000013">
    <property type="protein sequence ID" value="RLP76186.1"/>
    <property type="molecule type" value="Genomic_DNA"/>
</dbReference>
<dbReference type="RefSeq" id="WP_121624217.1">
    <property type="nucleotide sequence ID" value="NZ_JACIIW010000002.1"/>
</dbReference>
<evidence type="ECO:0000256" key="1">
    <source>
        <dbReference type="SAM" id="MobiDB-lite"/>
    </source>
</evidence>
<keyword evidence="4" id="KW-1185">Reference proteome</keyword>
<evidence type="ECO:0000313" key="3">
    <source>
        <dbReference type="EMBL" id="RLP76186.1"/>
    </source>
</evidence>
<organism evidence="3 4">
    <name type="scientific">Xanthobacter tagetidis</name>
    <dbReference type="NCBI Taxonomy" id="60216"/>
    <lineage>
        <taxon>Bacteria</taxon>
        <taxon>Pseudomonadati</taxon>
        <taxon>Pseudomonadota</taxon>
        <taxon>Alphaproteobacteria</taxon>
        <taxon>Hyphomicrobiales</taxon>
        <taxon>Xanthobacteraceae</taxon>
        <taxon>Xanthobacter</taxon>
    </lineage>
</organism>
<dbReference type="OrthoDB" id="15401at2"/>
<reference evidence="3 4" key="1">
    <citation type="submission" date="2018-10" db="EMBL/GenBank/DDBJ databases">
        <title>Xanthobacter tagetidis genome sequencing and assembly.</title>
        <authorList>
            <person name="Maclea K.S."/>
            <person name="Goen A.E."/>
            <person name="Fatima S.A."/>
        </authorList>
    </citation>
    <scope>NUCLEOTIDE SEQUENCE [LARGE SCALE GENOMIC DNA]</scope>
    <source>
        <strain evidence="3 4">ATCC 700314</strain>
    </source>
</reference>
<evidence type="ECO:0000313" key="4">
    <source>
        <dbReference type="Proteomes" id="UP000269692"/>
    </source>
</evidence>
<name>A0A3L7A776_9HYPH</name>